<evidence type="ECO:0000256" key="2">
    <source>
        <dbReference type="ARBA" id="ARBA00006375"/>
    </source>
</evidence>
<keyword evidence="7 12" id="KW-1133">Transmembrane helix</keyword>
<evidence type="ECO:0000256" key="8">
    <source>
        <dbReference type="ARBA" id="ARBA00023128"/>
    </source>
</evidence>
<dbReference type="EMBL" id="HBFW01009192">
    <property type="protein sequence ID" value="CAD8934915.1"/>
    <property type="molecule type" value="Transcribed_RNA"/>
</dbReference>
<dbReference type="PANTHER" id="PTHR45671">
    <property type="entry name" value="SOLUTE CARRIER FAMILY 25 (MITOCHONDRIAL CARRIER PHOSPHATE CARRIER), MEMBER 3, LIKE-RELATED-RELATED"/>
    <property type="match status" value="1"/>
</dbReference>
<gene>
    <name evidence="13" type="ORF">CTEN0397_LOCUS5948</name>
</gene>
<feature type="repeat" description="Solcar" evidence="10">
    <location>
        <begin position="164"/>
        <end position="247"/>
    </location>
</feature>
<name>A0A7S1D3Y9_CYCTE</name>
<evidence type="ECO:0000256" key="4">
    <source>
        <dbReference type="ARBA" id="ARBA00022692"/>
    </source>
</evidence>
<protein>
    <recommendedName>
        <fullName evidence="14">ADP,ATP carrier protein</fullName>
    </recommendedName>
</protein>
<keyword evidence="4 10" id="KW-0812">Transmembrane</keyword>
<feature type="repeat" description="Solcar" evidence="10">
    <location>
        <begin position="1"/>
        <end position="55"/>
    </location>
</feature>
<evidence type="ECO:0000313" key="13">
    <source>
        <dbReference type="EMBL" id="CAD8934915.1"/>
    </source>
</evidence>
<evidence type="ECO:0000256" key="9">
    <source>
        <dbReference type="ARBA" id="ARBA00023136"/>
    </source>
</evidence>
<evidence type="ECO:0000256" key="3">
    <source>
        <dbReference type="ARBA" id="ARBA00022448"/>
    </source>
</evidence>
<sequence>MQTDRTKYPGIISTFQKVVAEGGLGNFFSGWAPTFIGFFTWGGFTYALTEFTRRYFTELGGESANLEVLTILASSGFAAFVGAFIIAPFEAVRIRSVAQPDYAQSALGAVQRMVKEEGLLSLFAAVPVFWAKEIPFGMAKFTVFDLSTEWMYEAFPVAKEDLQLSLLVSLIGGTLGGFAASVVSNPADATITEMKKTKSDVGPVEAAKNLIQDGGIGALFNGLGLRIFFYSLIVSLQFLVYDTVRFALGIGADDLKLYLDVLGGALREDGGPL</sequence>
<dbReference type="GO" id="GO:0005315">
    <property type="term" value="F:phosphate transmembrane transporter activity"/>
    <property type="evidence" value="ECO:0007669"/>
    <property type="project" value="InterPro"/>
</dbReference>
<accession>A0A7S1D3Y9</accession>
<keyword evidence="5" id="KW-0677">Repeat</keyword>
<dbReference type="Gene3D" id="1.50.40.10">
    <property type="entry name" value="Mitochondrial carrier domain"/>
    <property type="match status" value="1"/>
</dbReference>
<feature type="transmembrane region" description="Helical" evidence="12">
    <location>
        <begin position="68"/>
        <end position="89"/>
    </location>
</feature>
<dbReference type="InterPro" id="IPR044677">
    <property type="entry name" value="SLC25A3/Pic2/Mir1-like"/>
</dbReference>
<keyword evidence="8" id="KW-0496">Mitochondrion</keyword>
<dbReference type="Pfam" id="PF00153">
    <property type="entry name" value="Mito_carr"/>
    <property type="match status" value="3"/>
</dbReference>
<keyword evidence="6" id="KW-0999">Mitochondrion inner membrane</keyword>
<reference evidence="13" key="1">
    <citation type="submission" date="2021-01" db="EMBL/GenBank/DDBJ databases">
        <authorList>
            <person name="Corre E."/>
            <person name="Pelletier E."/>
            <person name="Niang G."/>
            <person name="Scheremetjew M."/>
            <person name="Finn R."/>
            <person name="Kale V."/>
            <person name="Holt S."/>
            <person name="Cochrane G."/>
            <person name="Meng A."/>
            <person name="Brown T."/>
            <person name="Cohen L."/>
        </authorList>
    </citation>
    <scope>NUCLEOTIDE SEQUENCE</scope>
    <source>
        <strain evidence="13">ECT3854</strain>
    </source>
</reference>
<dbReference type="GO" id="GO:0005743">
    <property type="term" value="C:mitochondrial inner membrane"/>
    <property type="evidence" value="ECO:0007669"/>
    <property type="project" value="UniProtKB-SubCell"/>
</dbReference>
<evidence type="ECO:0000256" key="11">
    <source>
        <dbReference type="RuleBase" id="RU000488"/>
    </source>
</evidence>
<dbReference type="SUPFAM" id="SSF103506">
    <property type="entry name" value="Mitochondrial carrier"/>
    <property type="match status" value="1"/>
</dbReference>
<dbReference type="PROSITE" id="PS50920">
    <property type="entry name" value="SOLCAR"/>
    <property type="match status" value="3"/>
</dbReference>
<comment type="similarity">
    <text evidence="2 11">Belongs to the mitochondrial carrier (TC 2.A.29) family.</text>
</comment>
<evidence type="ECO:0000256" key="6">
    <source>
        <dbReference type="ARBA" id="ARBA00022792"/>
    </source>
</evidence>
<dbReference type="AlphaFoldDB" id="A0A7S1D3Y9"/>
<dbReference type="InterPro" id="IPR023395">
    <property type="entry name" value="MCP_dom_sf"/>
</dbReference>
<dbReference type="GO" id="GO:1990547">
    <property type="term" value="P:mitochondrial phosphate ion transmembrane transport"/>
    <property type="evidence" value="ECO:0007669"/>
    <property type="project" value="InterPro"/>
</dbReference>
<organism evidence="13">
    <name type="scientific">Cyclophora tenuis</name>
    <name type="common">Marine diatom</name>
    <dbReference type="NCBI Taxonomy" id="216820"/>
    <lineage>
        <taxon>Eukaryota</taxon>
        <taxon>Sar</taxon>
        <taxon>Stramenopiles</taxon>
        <taxon>Ochrophyta</taxon>
        <taxon>Bacillariophyta</taxon>
        <taxon>Fragilariophyceae</taxon>
        <taxon>Fragilariophycidae</taxon>
        <taxon>Cyclophorales</taxon>
        <taxon>Cyclophoraceae</taxon>
        <taxon>Cyclophora</taxon>
    </lineage>
</organism>
<evidence type="ECO:0008006" key="14">
    <source>
        <dbReference type="Google" id="ProtNLM"/>
    </source>
</evidence>
<keyword evidence="9 10" id="KW-0472">Membrane</keyword>
<feature type="transmembrane region" description="Helical" evidence="12">
    <location>
        <begin position="27"/>
        <end position="48"/>
    </location>
</feature>
<evidence type="ECO:0000256" key="7">
    <source>
        <dbReference type="ARBA" id="ARBA00022989"/>
    </source>
</evidence>
<proteinExistence type="inferred from homology"/>
<evidence type="ECO:0000256" key="5">
    <source>
        <dbReference type="ARBA" id="ARBA00022737"/>
    </source>
</evidence>
<evidence type="ECO:0000256" key="1">
    <source>
        <dbReference type="ARBA" id="ARBA00004448"/>
    </source>
</evidence>
<dbReference type="PANTHER" id="PTHR45671:SF12">
    <property type="entry name" value="MITOCHONDRIAL PHOSPHATE CARRIER PROTEIN"/>
    <property type="match status" value="1"/>
</dbReference>
<evidence type="ECO:0000256" key="12">
    <source>
        <dbReference type="SAM" id="Phobius"/>
    </source>
</evidence>
<dbReference type="InterPro" id="IPR018108">
    <property type="entry name" value="MCP_transmembrane"/>
</dbReference>
<feature type="repeat" description="Solcar" evidence="10">
    <location>
        <begin position="66"/>
        <end position="150"/>
    </location>
</feature>
<keyword evidence="3 11" id="KW-0813">Transport</keyword>
<comment type="subcellular location">
    <subcellularLocation>
        <location evidence="1">Mitochondrion inner membrane</location>
        <topology evidence="1">Multi-pass membrane protein</topology>
    </subcellularLocation>
</comment>
<feature type="transmembrane region" description="Helical" evidence="12">
    <location>
        <begin position="227"/>
        <end position="248"/>
    </location>
</feature>
<evidence type="ECO:0000256" key="10">
    <source>
        <dbReference type="PROSITE-ProRule" id="PRU00282"/>
    </source>
</evidence>